<keyword evidence="4" id="KW-0175">Coiled coil</keyword>
<evidence type="ECO:0000256" key="1">
    <source>
        <dbReference type="ARBA" id="ARBA00022574"/>
    </source>
</evidence>
<keyword evidence="1 3" id="KW-0853">WD repeat</keyword>
<feature type="repeat" description="WD" evidence="3">
    <location>
        <begin position="2231"/>
        <end position="2272"/>
    </location>
</feature>
<dbReference type="Pfam" id="PF00400">
    <property type="entry name" value="WD40"/>
    <property type="match status" value="4"/>
</dbReference>
<evidence type="ECO:0000313" key="6">
    <source>
        <dbReference type="EMBL" id="CAD8094106.1"/>
    </source>
</evidence>
<comment type="caution">
    <text evidence="6">The sequence shown here is derived from an EMBL/GenBank/DDBJ whole genome shotgun (WGS) entry which is preliminary data.</text>
</comment>
<dbReference type="PROSITE" id="PS50082">
    <property type="entry name" value="WD_REPEATS_2"/>
    <property type="match status" value="3"/>
</dbReference>
<name>A0A8S1NVX4_PARPR</name>
<feature type="repeat" description="WD" evidence="3">
    <location>
        <begin position="2018"/>
        <end position="2059"/>
    </location>
</feature>
<organism evidence="6 7">
    <name type="scientific">Paramecium primaurelia</name>
    <dbReference type="NCBI Taxonomy" id="5886"/>
    <lineage>
        <taxon>Eukaryota</taxon>
        <taxon>Sar</taxon>
        <taxon>Alveolata</taxon>
        <taxon>Ciliophora</taxon>
        <taxon>Intramacronucleata</taxon>
        <taxon>Oligohymenophorea</taxon>
        <taxon>Peniculida</taxon>
        <taxon>Parameciidae</taxon>
        <taxon>Paramecium</taxon>
    </lineage>
</organism>
<dbReference type="Pfam" id="PF00805">
    <property type="entry name" value="Pentapeptide"/>
    <property type="match status" value="1"/>
</dbReference>
<proteinExistence type="predicted"/>
<keyword evidence="7" id="KW-1185">Reference proteome</keyword>
<protein>
    <recommendedName>
        <fullName evidence="5">NACHT domain-containing protein</fullName>
    </recommendedName>
</protein>
<evidence type="ECO:0000256" key="2">
    <source>
        <dbReference type="ARBA" id="ARBA00022737"/>
    </source>
</evidence>
<reference evidence="6" key="1">
    <citation type="submission" date="2021-01" db="EMBL/GenBank/DDBJ databases">
        <authorList>
            <consortium name="Genoscope - CEA"/>
            <person name="William W."/>
        </authorList>
    </citation>
    <scope>NUCLEOTIDE SEQUENCE</scope>
</reference>
<evidence type="ECO:0000256" key="4">
    <source>
        <dbReference type="SAM" id="Coils"/>
    </source>
</evidence>
<dbReference type="Pfam" id="PF05729">
    <property type="entry name" value="NACHT"/>
    <property type="match status" value="1"/>
</dbReference>
<dbReference type="InterPro" id="IPR001646">
    <property type="entry name" value="5peptide_repeat"/>
</dbReference>
<dbReference type="InterPro" id="IPR007111">
    <property type="entry name" value="NACHT_NTPase"/>
</dbReference>
<dbReference type="Proteomes" id="UP000688137">
    <property type="component" value="Unassembled WGS sequence"/>
</dbReference>
<dbReference type="InterPro" id="IPR001680">
    <property type="entry name" value="WD40_rpt"/>
</dbReference>
<accession>A0A8S1NVX4</accession>
<feature type="coiled-coil region" evidence="4">
    <location>
        <begin position="442"/>
        <end position="508"/>
    </location>
</feature>
<dbReference type="OMA" id="CIEQLPY"/>
<dbReference type="EMBL" id="CAJJDM010000098">
    <property type="protein sequence ID" value="CAD8094106.1"/>
    <property type="molecule type" value="Genomic_DNA"/>
</dbReference>
<dbReference type="InterPro" id="IPR050349">
    <property type="entry name" value="WD_LIS1/nudF_dynein_reg"/>
</dbReference>
<dbReference type="PROSITE" id="PS50294">
    <property type="entry name" value="WD_REPEATS_REGION"/>
    <property type="match status" value="2"/>
</dbReference>
<feature type="domain" description="NACHT" evidence="5">
    <location>
        <begin position="1249"/>
        <end position="1346"/>
    </location>
</feature>
<evidence type="ECO:0000313" key="7">
    <source>
        <dbReference type="Proteomes" id="UP000688137"/>
    </source>
</evidence>
<feature type="repeat" description="WD" evidence="3">
    <location>
        <begin position="2147"/>
        <end position="2188"/>
    </location>
</feature>
<keyword evidence="2" id="KW-0677">Repeat</keyword>
<evidence type="ECO:0000259" key="5">
    <source>
        <dbReference type="Pfam" id="PF05729"/>
    </source>
</evidence>
<evidence type="ECO:0000256" key="3">
    <source>
        <dbReference type="PROSITE-ProRule" id="PRU00221"/>
    </source>
</evidence>
<dbReference type="SMART" id="SM00320">
    <property type="entry name" value="WD40"/>
    <property type="match status" value="7"/>
</dbReference>
<sequence>MKFEADFQQFNSPWILQEFIDVIWFEQKSLKSQNIFTFNGNYQFEKLFYSSKQLRGGGCCNNITRAQPYRIITAQKLPLQFSQHLIDNSRIIESKALYVQNKQDKQLVITSIQWFNYNQEHFNTLCLDEQQGSKLLGDIQISLDLILKSTLNYITTSGYLCIELLSICNMLVRVLFSYYNCFQKKKLNSNFKECLENYLAEFENTVKSNVTQCWEFGIEFELEIMNTALAHIPTQLEGPSNLTLGIIQSIFKFKINDALIQSIFEYAKEILKRFVGKVRNPIKKYEVYCTFESMKWNIIMQITQRRQIQNIKIELQNLYIQFIKHSQDWILHYCWIKMITDFLTYRPIVDINILLQDIRNPFERRKKWKDLIKNQCIEQLPYNINLAKCICFPNKSNVFSRNLFLREYPEIGLTELSEFQQYLMKLDKQSDQQFWQFYIIYNKEKENQKDNELNQINQQIQQLFNFIPIFQQFLDYFKSLLEKNQSIIEKMNKLIQNLKNEQNDADTNYKSEILDQNSKIQINTIEMIYVINEINLHIILMTYKLSFITNSLKMENRSVFSDIVDNIKNQYQMQFLTQLNLLPKNLMEFFKNKFFWQDALNNDFNRNSIQNPFDNILNYPFEQLRIHSENILEKVTEYKTIFEDQVYPKYEFISLIQFQNMFTSQVEHFFSLFLGEITNNIRIIINISHDIQNDKKSQYLYQSIHVFLKISRHLLNITKVRFYKNQPFQIIEALSSRRQGTVEDEIQYSSDEIMILVQKQKEQIQKILKEDSQEQKDLSLSVLTDLVKRNINEIKNMKIKNSLYQKNILKQMTLILLKLMKLVDFCDNQFQTQIEIIYAAHQEIFEMINQQNHLDQQSEGLKVKDTQHQQLNQEILSNNISNLEKKLSNFLRLIESFLDSLELKFDIEFDLDLENHAAQTRQEIKEQIWQSLSYFEQNKIEVDKNLKEFFQKFAANYDTEIPYIDIYQFLDILQIFDFKDSHLYQQSSDLSNDDQAYINFVQCYKNLSQVEFDPLIQQQEEQKIKQCLCFHLIKISSIILEEHLQIFSKKLIITIWIKEKDQRVKQLLQNEELIEIQNQLYSRNLESFQKEIELNVKTRLQDFDEYHNQILQEDDDEKKQQLKIKLQDIETDLDQYLLNISDMQAKLQINITTLIELRRELNNVKQNLLKLEQKLDDTNLRIARLTGKKFEELLEIRRKNYLDRMNKNQLEQIYVEQHFRLDKNYQEQDSKYDIPDLIRYFLKEQRSQVMLIYGSSGVGKTTAMNKIEKFIWQNQQYLGRQQKIIPISTSLAYLQMPTINLFKEILMQDKYGFNENQITEFKESLIQNDYQVLFLLDSYDEMSMEFKYQNLYITNRFFEIKSIKLIIFCQKEFIKQQYLVQKYQNLNGSQYQTWFNFNNKLVEAELLELNKKKIRDFLQQYTKLSVLKEIQNFQNQIVKQFQYKQNQFFESENDWNNIKSIIDESRNQSEQSLLNYNQLDKIINYLKQKNKSLNQNQVQIYQIPILRENLQRLWSFKKYQLFTKNLQINELMKIPYLLTLIVDVLPKLDKNYSEKQQNFIQNYREVKQNSILSNKILSRVNSPHNQKFTDQQGWKQFLQSCHSEIKSEIEKNIKNFHQKGLFTKAFNNSSTDNDLNLSTRSLNVDFQDLQLIHKALKQNQITIYDFLDRFSQEYLEKHTLNLKFKGKIQDEENFKQDVYTFAESFSLEMISNQDLSVQYKPQGQLQLFKKFSTFNEENCYNKYFDDKDINKEYFSLIRSALLIIQRGDSFSFCHEKSPNSMPQRLYIIQQINGEENIYFKKKQIEILKQSWLNQEKFNLSQIQYKQVLQILKEKLINKKSFKKKLILLIQISAQYDMIQVASNIISVLGFITKDLTNIPLQGIRLQNTSLIGIDFSNSDLSKSIFYNVNISDCNFTGSKLNNAEWQNIINYNIQREIKNCHSVFQFYKKNQMVIYSTGKKFMQLGLENGQQPLEIFEPYQNLNCYDISNDGQNIAYTLIDSCEIQIWNIPEKRNIMFFKEHVNNVYILSFSKQNSFLASGGNDNKIIIWNWQKQSIITEIDIIGKKLKNLVFSYNNDYIALHFTTEFIQLNSGDKWTPLKVVNNIQEKITVFAFSFDQMMATVSLTDNKSQIIWLFNLKQKEKERKLKGHQNKINYLLFLSDKRSLISGGDDFFIMLWNYQTGEFKGRVQQYTHKIQFLNISKNNRILGYYNEKKSISFIDLDAFQSVHQLKHPSKEISQILFSKDGLILVSCNQSKNITLWDMKGGKQMKKIKEKHDNKVLQIAFTQNGKFLAYAVKKEIILLKNFQDDSSRENRWETKETIKKIKFSKDDKYLAYLCEEDDSEITLIPLEGNLDKKIFQNKNNQQKIKILDFCFASDSQIFIYAEKSIFSWNYIDERQNPLFDLDSVIKCFAFSSFGRYFASLDDTNTIKYYDLRTRNIEQIKQKFLDVNCIAFSTHEDVTHLAIGMKRQIQIYNFQQEVLKFNMRLDHHLDIEILQFSPNGFLLASVFKDKTIKIFDIYLEQLIFTLPNLTNLQLINSENPNIMNFLNEKLPQK</sequence>
<gene>
    <name evidence="6" type="ORF">PPRIM_AZ9-3.1.T0950003</name>
</gene>
<feature type="coiled-coil region" evidence="4">
    <location>
        <begin position="1119"/>
        <end position="1188"/>
    </location>
</feature>
<dbReference type="PANTHER" id="PTHR44129">
    <property type="entry name" value="WD REPEAT-CONTAINING PROTEIN POP1"/>
    <property type="match status" value="1"/>
</dbReference>